<protein>
    <recommendedName>
        <fullName evidence="1">Protein kinase domain-containing protein</fullName>
    </recommendedName>
</protein>
<feature type="domain" description="Protein kinase" evidence="1">
    <location>
        <begin position="20"/>
        <end position="227"/>
    </location>
</feature>
<dbReference type="InterPro" id="IPR000719">
    <property type="entry name" value="Prot_kinase_dom"/>
</dbReference>
<dbReference type="PANTHER" id="PTHR11909">
    <property type="entry name" value="CASEIN KINASE-RELATED"/>
    <property type="match status" value="1"/>
</dbReference>
<name>A0A5J4VUE9_9EUKA</name>
<proteinExistence type="predicted"/>
<dbReference type="InterPro" id="IPR011009">
    <property type="entry name" value="Kinase-like_dom_sf"/>
</dbReference>
<evidence type="ECO:0000259" key="1">
    <source>
        <dbReference type="PROSITE" id="PS50011"/>
    </source>
</evidence>
<sequence>MYINSPHGGLHIGQQIAGKYIIEGVISTDRNAHVFIAKQKIGQPSILVLKLEIPGNNTLSNEILVLQSVRNTKHFTHIIEVGHHNQFNFLATQVLGPSFKDLALRKPPYKFSLLTLLKFALQSFQALQILHQAGFVHGAVKAKNFLIGYSKQTAGNFYLIGFSQCKHFNFQDTSRENQIFSPENDLMGIMRIMAEYCIGNEDERHLVDQPSSSASIIPPINHPTCIP</sequence>
<gene>
    <name evidence="2" type="ORF">EZS28_018291</name>
</gene>
<evidence type="ECO:0000313" key="3">
    <source>
        <dbReference type="Proteomes" id="UP000324800"/>
    </source>
</evidence>
<dbReference type="Proteomes" id="UP000324800">
    <property type="component" value="Unassembled WGS sequence"/>
</dbReference>
<accession>A0A5J4VUE9</accession>
<dbReference type="SMART" id="SM00220">
    <property type="entry name" value="S_TKc"/>
    <property type="match status" value="1"/>
</dbReference>
<comment type="caution">
    <text evidence="2">The sequence shown here is derived from an EMBL/GenBank/DDBJ whole genome shotgun (WGS) entry which is preliminary data.</text>
</comment>
<dbReference type="AlphaFoldDB" id="A0A5J4VUE9"/>
<dbReference type="EMBL" id="SNRW01004927">
    <property type="protein sequence ID" value="KAA6386182.1"/>
    <property type="molecule type" value="Genomic_DNA"/>
</dbReference>
<dbReference type="PROSITE" id="PS50011">
    <property type="entry name" value="PROTEIN_KINASE_DOM"/>
    <property type="match status" value="1"/>
</dbReference>
<evidence type="ECO:0000313" key="2">
    <source>
        <dbReference type="EMBL" id="KAA6386182.1"/>
    </source>
</evidence>
<reference evidence="2 3" key="1">
    <citation type="submission" date="2019-03" db="EMBL/GenBank/DDBJ databases">
        <title>Single cell metagenomics reveals metabolic interactions within the superorganism composed of flagellate Streblomastix strix and complex community of Bacteroidetes bacteria on its surface.</title>
        <authorList>
            <person name="Treitli S.C."/>
            <person name="Kolisko M."/>
            <person name="Husnik F."/>
            <person name="Keeling P."/>
            <person name="Hampl V."/>
        </authorList>
    </citation>
    <scope>NUCLEOTIDE SEQUENCE [LARGE SCALE GENOMIC DNA]</scope>
    <source>
        <strain evidence="2">ST1C</strain>
    </source>
</reference>
<dbReference type="GO" id="GO:0005524">
    <property type="term" value="F:ATP binding"/>
    <property type="evidence" value="ECO:0007669"/>
    <property type="project" value="InterPro"/>
</dbReference>
<dbReference type="GO" id="GO:0004672">
    <property type="term" value="F:protein kinase activity"/>
    <property type="evidence" value="ECO:0007669"/>
    <property type="project" value="InterPro"/>
</dbReference>
<dbReference type="SUPFAM" id="SSF56112">
    <property type="entry name" value="Protein kinase-like (PK-like)"/>
    <property type="match status" value="1"/>
</dbReference>
<organism evidence="2 3">
    <name type="scientific">Streblomastix strix</name>
    <dbReference type="NCBI Taxonomy" id="222440"/>
    <lineage>
        <taxon>Eukaryota</taxon>
        <taxon>Metamonada</taxon>
        <taxon>Preaxostyla</taxon>
        <taxon>Oxymonadida</taxon>
        <taxon>Streblomastigidae</taxon>
        <taxon>Streblomastix</taxon>
    </lineage>
</organism>
<dbReference type="Gene3D" id="1.10.510.10">
    <property type="entry name" value="Transferase(Phosphotransferase) domain 1"/>
    <property type="match status" value="1"/>
</dbReference>
<dbReference type="InterPro" id="IPR050235">
    <property type="entry name" value="CK1_Ser-Thr_kinase"/>
</dbReference>